<keyword evidence="10" id="KW-1185">Reference proteome</keyword>
<dbReference type="PROSITE" id="PS52035">
    <property type="entry name" value="PEPTIDASE_M14"/>
    <property type="match status" value="1"/>
</dbReference>
<dbReference type="InterPro" id="IPR000834">
    <property type="entry name" value="Peptidase_M14"/>
</dbReference>
<evidence type="ECO:0000256" key="4">
    <source>
        <dbReference type="ARBA" id="ARBA00022801"/>
    </source>
</evidence>
<dbReference type="Proteomes" id="UP000239532">
    <property type="component" value="Unassembled WGS sequence"/>
</dbReference>
<keyword evidence="4" id="KW-0378">Hydrolase</keyword>
<dbReference type="GO" id="GO:0005615">
    <property type="term" value="C:extracellular space"/>
    <property type="evidence" value="ECO:0007669"/>
    <property type="project" value="TreeGrafter"/>
</dbReference>
<dbReference type="EMBL" id="MQUC01000003">
    <property type="protein sequence ID" value="PRP66243.1"/>
    <property type="molecule type" value="Genomic_DNA"/>
</dbReference>
<proteinExistence type="inferred from homology"/>
<accession>A0A2S9WRY0</accession>
<dbReference type="SUPFAM" id="SSF53187">
    <property type="entry name" value="Zn-dependent exopeptidases"/>
    <property type="match status" value="1"/>
</dbReference>
<dbReference type="PROSITE" id="PS51257">
    <property type="entry name" value="PROKAR_LIPOPROTEIN"/>
    <property type="match status" value="1"/>
</dbReference>
<sequence>MDRQNTINLIPINMRSILFLLLGAIGVSCSPLAQPVPQRKEITERFFADADTIKNVTPALQKDRGFTNYEELTGFLSNLESKKPDWIDVSYIGESQKGYKVPMITISNKSAQGEKIKVWMQAGLHGNEPASTEGLLYLLHELVNNPEYTYLLDKLDIRAVPMANIDGYLKQSRYAKNGLDLNRDQTKLMAPESVFLKQEFSNYDAQVALDFHEYNPFRRDFAKMSSFGIIGLYDIMFLTSGNLNVPQNLRTLTDSLFVGNTMKVLDQNGLTHHQYISTTDYKGAIHFNQGSNNSRSSATSYALTNAVSSLIEVRGVKLNKTSFKRRITTTFLVGLSYLETAYNNDELVRKTIQQAQKGQESISVTSSKTVYEGTIEAIDVDTREIIKMEVTLRDAIKMNPELTRKRPEAYLINKNQKKIVEKLKVLGVELEQLSEEKNYSVESFQVTNYDRANAKYEKMNLQDVRTKLEKKSITFPRGTYIIYTDQKNAPIITEVLEPEAPNSFVSFGVLETDLNRELPIYRLPKTIP</sequence>
<comment type="caution">
    <text evidence="9">The sequence shown here is derived from an EMBL/GenBank/DDBJ whole genome shotgun (WGS) entry which is preliminary data.</text>
</comment>
<evidence type="ECO:0000256" key="5">
    <source>
        <dbReference type="ARBA" id="ARBA00022833"/>
    </source>
</evidence>
<dbReference type="PANTHER" id="PTHR11705">
    <property type="entry name" value="PROTEASE FAMILY M14 CARBOXYPEPTIDASE A,B"/>
    <property type="match status" value="1"/>
</dbReference>
<dbReference type="PANTHER" id="PTHR11705:SF143">
    <property type="entry name" value="SLL0236 PROTEIN"/>
    <property type="match status" value="1"/>
</dbReference>
<reference evidence="9 10" key="1">
    <citation type="submission" date="2016-11" db="EMBL/GenBank/DDBJ databases">
        <title>Trade-off between light-utilization and light-protection in marine flavobacteria.</title>
        <authorList>
            <person name="Kumagai Y."/>
        </authorList>
    </citation>
    <scope>NUCLEOTIDE SEQUENCE [LARGE SCALE GENOMIC DNA]</scope>
    <source>
        <strain evidence="9 10">JCM 17109</strain>
    </source>
</reference>
<name>A0A2S9WRY0_9FLAO</name>
<dbReference type="GO" id="GO:0004181">
    <property type="term" value="F:metallocarboxypeptidase activity"/>
    <property type="evidence" value="ECO:0007669"/>
    <property type="project" value="InterPro"/>
</dbReference>
<evidence type="ECO:0000256" key="7">
    <source>
        <dbReference type="PROSITE-ProRule" id="PRU01379"/>
    </source>
</evidence>
<feature type="active site" description="Proton donor/acceptor" evidence="7">
    <location>
        <position position="312"/>
    </location>
</feature>
<evidence type="ECO:0000256" key="2">
    <source>
        <dbReference type="ARBA" id="ARBA00005988"/>
    </source>
</evidence>
<keyword evidence="5" id="KW-0862">Zinc</keyword>
<protein>
    <submittedName>
        <fullName evidence="9">Peptidase</fullName>
    </submittedName>
</protein>
<evidence type="ECO:0000256" key="6">
    <source>
        <dbReference type="ARBA" id="ARBA00023049"/>
    </source>
</evidence>
<dbReference type="Pfam" id="PF00246">
    <property type="entry name" value="Peptidase_M14"/>
    <property type="match status" value="1"/>
</dbReference>
<comment type="cofactor">
    <cofactor evidence="1">
        <name>Zn(2+)</name>
        <dbReference type="ChEBI" id="CHEBI:29105"/>
    </cofactor>
</comment>
<evidence type="ECO:0000259" key="8">
    <source>
        <dbReference type="PROSITE" id="PS52035"/>
    </source>
</evidence>
<keyword evidence="6" id="KW-0482">Metalloprotease</keyword>
<dbReference type="OrthoDB" id="1111523at2"/>
<comment type="similarity">
    <text evidence="2 7">Belongs to the peptidase M14 family.</text>
</comment>
<dbReference type="AlphaFoldDB" id="A0A2S9WRY0"/>
<evidence type="ECO:0000313" key="9">
    <source>
        <dbReference type="EMBL" id="PRP66243.1"/>
    </source>
</evidence>
<feature type="domain" description="Peptidase M14" evidence="8">
    <location>
        <begin position="65"/>
        <end position="341"/>
    </location>
</feature>
<evidence type="ECO:0000256" key="1">
    <source>
        <dbReference type="ARBA" id="ARBA00001947"/>
    </source>
</evidence>
<dbReference type="Gene3D" id="3.40.630.10">
    <property type="entry name" value="Zn peptidases"/>
    <property type="match status" value="1"/>
</dbReference>
<dbReference type="GO" id="GO:0008270">
    <property type="term" value="F:zinc ion binding"/>
    <property type="evidence" value="ECO:0007669"/>
    <property type="project" value="InterPro"/>
</dbReference>
<dbReference type="CDD" id="cd06242">
    <property type="entry name" value="M14-like"/>
    <property type="match status" value="1"/>
</dbReference>
<organism evidence="9 10">
    <name type="scientific">Nonlabens agnitus</name>
    <dbReference type="NCBI Taxonomy" id="870484"/>
    <lineage>
        <taxon>Bacteria</taxon>
        <taxon>Pseudomonadati</taxon>
        <taxon>Bacteroidota</taxon>
        <taxon>Flavobacteriia</taxon>
        <taxon>Flavobacteriales</taxon>
        <taxon>Flavobacteriaceae</taxon>
        <taxon>Nonlabens</taxon>
    </lineage>
</organism>
<keyword evidence="3" id="KW-0645">Protease</keyword>
<gene>
    <name evidence="9" type="ORF">BST86_03620</name>
</gene>
<dbReference type="GO" id="GO:0006508">
    <property type="term" value="P:proteolysis"/>
    <property type="evidence" value="ECO:0007669"/>
    <property type="project" value="UniProtKB-KW"/>
</dbReference>
<evidence type="ECO:0000313" key="10">
    <source>
        <dbReference type="Proteomes" id="UP000239532"/>
    </source>
</evidence>
<evidence type="ECO:0000256" key="3">
    <source>
        <dbReference type="ARBA" id="ARBA00022670"/>
    </source>
</evidence>
<dbReference type="SMART" id="SM00631">
    <property type="entry name" value="Zn_pept"/>
    <property type="match status" value="1"/>
</dbReference>